<dbReference type="EMBL" id="LZDH01000065">
    <property type="protein sequence ID" value="OBS29838.1"/>
    <property type="molecule type" value="Genomic_DNA"/>
</dbReference>
<feature type="transmembrane region" description="Helical" evidence="2">
    <location>
        <begin position="108"/>
        <end position="128"/>
    </location>
</feature>
<dbReference type="GO" id="GO:0005886">
    <property type="term" value="C:plasma membrane"/>
    <property type="evidence" value="ECO:0007669"/>
    <property type="project" value="TreeGrafter"/>
</dbReference>
<dbReference type="GO" id="GO:0008643">
    <property type="term" value="P:carbohydrate transport"/>
    <property type="evidence" value="ECO:0007669"/>
    <property type="project" value="InterPro"/>
</dbReference>
<feature type="transmembrane region" description="Helical" evidence="2">
    <location>
        <begin position="352"/>
        <end position="380"/>
    </location>
</feature>
<evidence type="ECO:0000313" key="3">
    <source>
        <dbReference type="EMBL" id="OBS29838.1"/>
    </source>
</evidence>
<accession>A0A1A6DSK8</accession>
<dbReference type="Proteomes" id="UP000091969">
    <property type="component" value="Unassembled WGS sequence"/>
</dbReference>
<feature type="transmembrane region" description="Helical" evidence="2">
    <location>
        <begin position="83"/>
        <end position="102"/>
    </location>
</feature>
<comment type="similarity">
    <text evidence="1">Belongs to the sodium:galactoside symporter (TC 2.A.2) family.</text>
</comment>
<proteinExistence type="inferred from homology"/>
<keyword evidence="4" id="KW-1185">Reference proteome</keyword>
<dbReference type="SUPFAM" id="SSF103473">
    <property type="entry name" value="MFS general substrate transporter"/>
    <property type="match status" value="1"/>
</dbReference>
<comment type="caution">
    <text evidence="3">The sequence shown here is derived from an EMBL/GenBank/DDBJ whole genome shotgun (WGS) entry which is preliminary data.</text>
</comment>
<keyword evidence="2" id="KW-1133">Transmembrane helix</keyword>
<evidence type="ECO:0000256" key="2">
    <source>
        <dbReference type="SAM" id="Phobius"/>
    </source>
</evidence>
<reference evidence="3 4" key="1">
    <citation type="submission" date="2016-06" db="EMBL/GenBank/DDBJ databases">
        <title>Genome sequence of Tepidimonas fonticaldi PL17.</title>
        <authorList>
            <person name="Pinnaka A.K."/>
        </authorList>
    </citation>
    <scope>NUCLEOTIDE SEQUENCE [LARGE SCALE GENOMIC DNA]</scope>
    <source>
        <strain evidence="3 4">PL17</strain>
    </source>
</reference>
<dbReference type="InterPro" id="IPR039672">
    <property type="entry name" value="MFS_2"/>
</dbReference>
<name>A0A1A6DSK8_9BURK</name>
<protein>
    <submittedName>
        <fullName evidence="3">MFS transporter</fullName>
    </submittedName>
</protein>
<dbReference type="AlphaFoldDB" id="A0A1A6DSK8"/>
<sequence length="435" mass="45133">MNAVPLSIGDGWRYGLPGLPLAFAALPLYVHLPHHYASLGVPLATLGGVLLLARAFDALTDPWLGRWLDGVFHAGPSAVLRRAWPVALVLWLGLLGLLFPPAAVQGHLAAWALAGAMVTTLAYSVLVIAHQSWGARLGGDGARQARVAAWREGCTLAGVVVASMLPTLAGWTVTLAVLGLALPIALLAWGRGPRPGAVPAPPPPTTAQWGNDWRLPWRRPAFRRLMAVFVLNGLASAMPATLVLFFVADRLQAPEWQGAFLAGYFVAAAAGMPVWLGAVRRVGLARAWLAGMGLSIAVFAWAALLGPGDGWAFALVCVLSGLALGADLALPAALLAGVIADAGDRGRHEGAYFGWWNLAAKGNLALAAGLALPALALLGYTPGTRDAGGLQALTVAYAVLPCAIKALAAWLLWRGWVRRPDPSAAGAASPVAPPV</sequence>
<keyword evidence="2" id="KW-0472">Membrane</keyword>
<dbReference type="PANTHER" id="PTHR11328">
    <property type="entry name" value="MAJOR FACILITATOR SUPERFAMILY DOMAIN-CONTAINING PROTEIN"/>
    <property type="match status" value="1"/>
</dbReference>
<dbReference type="STRING" id="1101373.A9O67_08365"/>
<dbReference type="InterPro" id="IPR036259">
    <property type="entry name" value="MFS_trans_sf"/>
</dbReference>
<feature type="transmembrane region" description="Helical" evidence="2">
    <location>
        <begin position="12"/>
        <end position="30"/>
    </location>
</feature>
<keyword evidence="2" id="KW-0812">Transmembrane</keyword>
<feature type="transmembrane region" description="Helical" evidence="2">
    <location>
        <begin position="225"/>
        <end position="247"/>
    </location>
</feature>
<dbReference type="PANTHER" id="PTHR11328:SF24">
    <property type="entry name" value="MAJOR FACILITATOR SUPERFAMILY (MFS) PROFILE DOMAIN-CONTAINING PROTEIN"/>
    <property type="match status" value="1"/>
</dbReference>
<gene>
    <name evidence="3" type="ORF">A9O67_08365</name>
</gene>
<feature type="transmembrane region" description="Helical" evidence="2">
    <location>
        <begin position="36"/>
        <end position="56"/>
    </location>
</feature>
<feature type="transmembrane region" description="Helical" evidence="2">
    <location>
        <begin position="259"/>
        <end position="278"/>
    </location>
</feature>
<dbReference type="Gene3D" id="1.20.1250.20">
    <property type="entry name" value="MFS general substrate transporter like domains"/>
    <property type="match status" value="1"/>
</dbReference>
<dbReference type="OrthoDB" id="181905at2"/>
<dbReference type="Pfam" id="PF13347">
    <property type="entry name" value="MFS_2"/>
    <property type="match status" value="1"/>
</dbReference>
<feature type="transmembrane region" description="Helical" evidence="2">
    <location>
        <begin position="171"/>
        <end position="189"/>
    </location>
</feature>
<feature type="transmembrane region" description="Helical" evidence="2">
    <location>
        <begin position="285"/>
        <end position="305"/>
    </location>
</feature>
<dbReference type="RefSeq" id="WP_068610089.1">
    <property type="nucleotide sequence ID" value="NZ_LZDH01000065.1"/>
</dbReference>
<evidence type="ECO:0000313" key="4">
    <source>
        <dbReference type="Proteomes" id="UP000091969"/>
    </source>
</evidence>
<organism evidence="3 4">
    <name type="scientific">Tepidimonas fonticaldi</name>
    <dbReference type="NCBI Taxonomy" id="1101373"/>
    <lineage>
        <taxon>Bacteria</taxon>
        <taxon>Pseudomonadati</taxon>
        <taxon>Pseudomonadota</taxon>
        <taxon>Betaproteobacteria</taxon>
        <taxon>Burkholderiales</taxon>
        <taxon>Tepidimonas</taxon>
    </lineage>
</organism>
<feature type="transmembrane region" description="Helical" evidence="2">
    <location>
        <begin position="392"/>
        <end position="413"/>
    </location>
</feature>
<evidence type="ECO:0000256" key="1">
    <source>
        <dbReference type="ARBA" id="ARBA00009617"/>
    </source>
</evidence>
<dbReference type="GO" id="GO:0015293">
    <property type="term" value="F:symporter activity"/>
    <property type="evidence" value="ECO:0007669"/>
    <property type="project" value="InterPro"/>
</dbReference>
<feature type="transmembrane region" description="Helical" evidence="2">
    <location>
        <begin position="311"/>
        <end position="340"/>
    </location>
</feature>